<organism evidence="4 6">
    <name type="scientific">Verticillium longisporum</name>
    <name type="common">Verticillium dahliae var. longisporum</name>
    <dbReference type="NCBI Taxonomy" id="100787"/>
    <lineage>
        <taxon>Eukaryota</taxon>
        <taxon>Fungi</taxon>
        <taxon>Dikarya</taxon>
        <taxon>Ascomycota</taxon>
        <taxon>Pezizomycotina</taxon>
        <taxon>Sordariomycetes</taxon>
        <taxon>Hypocreomycetidae</taxon>
        <taxon>Glomerellales</taxon>
        <taxon>Plectosphaerellaceae</taxon>
        <taxon>Verticillium</taxon>
    </lineage>
</organism>
<evidence type="ECO:0000259" key="3">
    <source>
        <dbReference type="Pfam" id="PF10355"/>
    </source>
</evidence>
<keyword evidence="1" id="KW-1133">Transmembrane helix</keyword>
<dbReference type="Pfam" id="PF10355">
    <property type="entry name" value="Ytp1"/>
    <property type="match status" value="1"/>
</dbReference>
<evidence type="ECO:0000256" key="1">
    <source>
        <dbReference type="SAM" id="Phobius"/>
    </source>
</evidence>
<evidence type="ECO:0000313" key="7">
    <source>
        <dbReference type="Proteomes" id="UP000045706"/>
    </source>
</evidence>
<feature type="domain" description="Protein YTP1-like C-terminal" evidence="3">
    <location>
        <begin position="350"/>
        <end position="642"/>
    </location>
</feature>
<feature type="domain" description="DUF2427" evidence="2">
    <location>
        <begin position="110"/>
        <end position="205"/>
    </location>
</feature>
<feature type="transmembrane region" description="Helical" evidence="1">
    <location>
        <begin position="618"/>
        <end position="641"/>
    </location>
</feature>
<keyword evidence="1" id="KW-0812">Transmembrane</keyword>
<dbReference type="STRING" id="100787.A0A0G4M5T5"/>
<feature type="transmembrane region" description="Helical" evidence="1">
    <location>
        <begin position="121"/>
        <end position="144"/>
    </location>
</feature>
<proteinExistence type="predicted"/>
<feature type="transmembrane region" description="Helical" evidence="1">
    <location>
        <begin position="377"/>
        <end position="396"/>
    </location>
</feature>
<feature type="transmembrane region" description="Helical" evidence="1">
    <location>
        <begin position="554"/>
        <end position="571"/>
    </location>
</feature>
<gene>
    <name evidence="4" type="ORF">BN1708_004949</name>
    <name evidence="5" type="ORF">BN1723_005515</name>
</gene>
<dbReference type="InterPro" id="IPR018827">
    <property type="entry name" value="YTP1_C"/>
</dbReference>
<keyword evidence="6" id="KW-1185">Reference proteome</keyword>
<feature type="transmembrane region" description="Helical" evidence="1">
    <location>
        <begin position="186"/>
        <end position="205"/>
    </location>
</feature>
<evidence type="ECO:0000313" key="6">
    <source>
        <dbReference type="Proteomes" id="UP000044602"/>
    </source>
</evidence>
<dbReference type="AlphaFoldDB" id="A0A0G4M5T5"/>
<evidence type="ECO:0000313" key="5">
    <source>
        <dbReference type="EMBL" id="CRK43061.1"/>
    </source>
</evidence>
<evidence type="ECO:0000259" key="2">
    <source>
        <dbReference type="Pfam" id="PF10348"/>
    </source>
</evidence>
<feature type="transmembrane region" description="Helical" evidence="1">
    <location>
        <begin position="455"/>
        <end position="472"/>
    </location>
</feature>
<dbReference type="Proteomes" id="UP000044602">
    <property type="component" value="Unassembled WGS sequence"/>
</dbReference>
<sequence>MQLLSDISTGCGHYMRFPPIIYSGRPRFFLLRMELSILHCLVERSKWSLRCLFRPCVLPKSSTHIMSSATPPLIILILSNIITPVLSHDNGHDAATMSDGSSHTEALPPSYFDLADHAAAMYAHITLMVVAWVLVLPLAVMLSLARSRYTLASQSVFLAFNALGVLVGAIYNAATPDLYPNNAHHKAGWVFTWISLAQVCIGLFGRTTRYFRVRLHTREASSDTVYQAVTSEFIESVGDNCQHYGLQCSRGCRLSHDSGQGTEPDIDSLSGRSDAAILPPVSLPFSDQGHEDEIEGEYDSANRRPMRFLWDASRSSPRWFRLILDSLLSRAWKCCLVIYDVLDRTILILGFIGLTSGAAAYGRLFEGRAIYGGMAHWIKGGVFFWLGIFTLGRWSGSFGELGWAWNARAGGSQDKWYPSAELVESALIFSYGATNVFLEHLSNTDKTWTPRDLEHVSITILFIGGGLLGMLVESTRARDLLYTTGTEVAFPAHEATRMDGERTEKQNAAEPPKHYDFSINPVPALVILLLGTTMSSHHQSTMDSTMMHKQWGNLLTGASIARGFTYVLVYLKPPRSILPSRPPTELMTSFCLITGGIIFMASSTDTVEGLRHYNLDAMFVYTVVTGIVGLLMAWVIIVLAVKGAAVRQQRRAQTSARTSNERQGV</sequence>
<dbReference type="PANTHER" id="PTHR31685:SF3">
    <property type="entry name" value="INTEGRAL MEMBRANE PROTEIN (AFU_ORTHOLOGUE AFUA_6G12730)"/>
    <property type="match status" value="1"/>
</dbReference>
<name>A0A0G4M5T5_VERLO</name>
<dbReference type="EMBL" id="CVQH01021084">
    <property type="protein sequence ID" value="CRK29290.1"/>
    <property type="molecule type" value="Genomic_DNA"/>
</dbReference>
<dbReference type="Proteomes" id="UP000045706">
    <property type="component" value="Unassembled WGS sequence"/>
</dbReference>
<feature type="transmembrane region" description="Helical" evidence="1">
    <location>
        <begin position="583"/>
        <end position="603"/>
    </location>
</feature>
<dbReference type="PANTHER" id="PTHR31685">
    <property type="entry name" value="INTEGRAL MEMBRANE PROTEIN (AFU_ORTHOLOGUE AFUA_6G12730)-RELATED"/>
    <property type="match status" value="1"/>
</dbReference>
<reference evidence="6 7" key="1">
    <citation type="submission" date="2015-05" db="EMBL/GenBank/DDBJ databases">
        <authorList>
            <person name="Fogelqvist Johan"/>
        </authorList>
    </citation>
    <scope>NUCLEOTIDE SEQUENCE [LARGE SCALE GENOMIC DNA]</scope>
    <source>
        <strain evidence="4">VL1</strain>
        <strain evidence="5">VL2</strain>
    </source>
</reference>
<dbReference type="Pfam" id="PF10348">
    <property type="entry name" value="DUF2427"/>
    <property type="match status" value="1"/>
</dbReference>
<accession>A0A0G4M5T5</accession>
<feature type="transmembrane region" description="Helical" evidence="1">
    <location>
        <begin position="156"/>
        <end position="174"/>
    </location>
</feature>
<dbReference type="EMBL" id="CVQI01033051">
    <property type="protein sequence ID" value="CRK43061.1"/>
    <property type="molecule type" value="Genomic_DNA"/>
</dbReference>
<protein>
    <recommendedName>
        <fullName evidence="8">Protein YTP1-like C-terminal domain-containing protein</fullName>
    </recommendedName>
</protein>
<dbReference type="InterPro" id="IPR018825">
    <property type="entry name" value="DUF2427"/>
</dbReference>
<feature type="transmembrane region" description="Helical" evidence="1">
    <location>
        <begin position="515"/>
        <end position="534"/>
    </location>
</feature>
<keyword evidence="1" id="KW-0472">Membrane</keyword>
<feature type="transmembrane region" description="Helical" evidence="1">
    <location>
        <begin position="345"/>
        <end position="365"/>
    </location>
</feature>
<evidence type="ECO:0008006" key="8">
    <source>
        <dbReference type="Google" id="ProtNLM"/>
    </source>
</evidence>
<evidence type="ECO:0000313" key="4">
    <source>
        <dbReference type="EMBL" id="CRK29290.1"/>
    </source>
</evidence>